<evidence type="ECO:0000313" key="2">
    <source>
        <dbReference type="EMBL" id="OXA65096.1"/>
    </source>
</evidence>
<feature type="transmembrane region" description="Helical" evidence="1">
    <location>
        <begin position="747"/>
        <end position="768"/>
    </location>
</feature>
<protein>
    <submittedName>
        <fullName evidence="2">Uncharacterized protein</fullName>
    </submittedName>
</protein>
<sequence>MAVHGIPQPLLMCWVQFAQSSAIRVGGVPSTPNGIVGTIRSAISSGWAQGLRNESEHSDTHEFKLKGMPWSSHSSDVDAIRLVEAILLSFTKIGWELLQSCDHTHVGDRDVMFFEYKQPDPDAQLFALNFHSLSNIRLVDPPIPQIFATFRNAVQASWPGGIHHEKIDHGVNELVLNGCPWDTSDREQNIRAKQLLAQIIFAFRKAGDEDKAKIFTLLRNRLPEMGVVFTTQGEICWVLDGQGFRCRCTEEDLNLAVVLRNIAPPKEWYYERKDLIQYSEKEMFLKFGLKEKNVFAVVEILDYIVYAITRKDNVTLHNLSGKTRKTSFVKDRNGHVCNVKRNDRICPIPRIRFQKTYPLEVNLANPVMTVILTGFSSYNFLTCFSEVGVSFSFYSAPFQTSVWIAVIGGFFAVAMLTDLYVRCILPEIRIHLYFFYVGSILNQYPPVPAALQDSNPFRIGFGVWAICSTVLVQCYIGLAITSLNSPLEKNIPNSFSEISCSAKIPVYRYENNGSEISAGDMIKAKYQILWHFHVKQVKSRNFSNIPPTCFSLLSAPITTNVMFPKCLQFYTIENIFRSFMTAPNENPDWVKEALFYMMDKKKRFYPIGYENYVGSPYKKLPDTEVNSGVEEEIVTCGKSVLIGEKANVLEHMDYFKRNYPWIKFNMVSKQASIPGKPFGWEFETSRHSSIVNRLVFLLESGIYDKLNEYLARNEFKKRFKGTQVILKKKILLEAKDRIGGVKLSEGIQTVFIIWTALILLSGICFLGETGTLNMSLGKLEQIDF</sequence>
<feature type="transmembrane region" description="Helical" evidence="1">
    <location>
        <begin position="433"/>
        <end position="451"/>
    </location>
</feature>
<keyword evidence="3" id="KW-1185">Reference proteome</keyword>
<comment type="caution">
    <text evidence="2">The sequence shown here is derived from an EMBL/GenBank/DDBJ whole genome shotgun (WGS) entry which is preliminary data.</text>
</comment>
<dbReference type="AlphaFoldDB" id="A0A226F8B4"/>
<evidence type="ECO:0000256" key="1">
    <source>
        <dbReference type="SAM" id="Phobius"/>
    </source>
</evidence>
<keyword evidence="1" id="KW-0812">Transmembrane</keyword>
<organism evidence="2 3">
    <name type="scientific">Folsomia candida</name>
    <name type="common">Springtail</name>
    <dbReference type="NCBI Taxonomy" id="158441"/>
    <lineage>
        <taxon>Eukaryota</taxon>
        <taxon>Metazoa</taxon>
        <taxon>Ecdysozoa</taxon>
        <taxon>Arthropoda</taxon>
        <taxon>Hexapoda</taxon>
        <taxon>Collembola</taxon>
        <taxon>Entomobryomorpha</taxon>
        <taxon>Isotomoidea</taxon>
        <taxon>Isotomidae</taxon>
        <taxon>Proisotominae</taxon>
        <taxon>Folsomia</taxon>
    </lineage>
</organism>
<proteinExistence type="predicted"/>
<name>A0A226F8B4_FOLCA</name>
<dbReference type="Proteomes" id="UP000198287">
    <property type="component" value="Unassembled WGS sequence"/>
</dbReference>
<keyword evidence="1" id="KW-1133">Transmembrane helix</keyword>
<accession>A0A226F8B4</accession>
<feature type="transmembrane region" description="Helical" evidence="1">
    <location>
        <begin position="402"/>
        <end position="421"/>
    </location>
</feature>
<reference evidence="2 3" key="1">
    <citation type="submission" date="2015-12" db="EMBL/GenBank/DDBJ databases">
        <title>The genome of Folsomia candida.</title>
        <authorList>
            <person name="Faddeeva A."/>
            <person name="Derks M.F."/>
            <person name="Anvar Y."/>
            <person name="Smit S."/>
            <person name="Van Straalen N."/>
            <person name="Roelofs D."/>
        </authorList>
    </citation>
    <scope>NUCLEOTIDE SEQUENCE [LARGE SCALE GENOMIC DNA]</scope>
    <source>
        <strain evidence="2 3">VU population</strain>
        <tissue evidence="2">Whole body</tissue>
    </source>
</reference>
<gene>
    <name evidence="2" type="ORF">Fcan01_00671</name>
</gene>
<evidence type="ECO:0000313" key="3">
    <source>
        <dbReference type="Proteomes" id="UP000198287"/>
    </source>
</evidence>
<keyword evidence="1" id="KW-0472">Membrane</keyword>
<dbReference type="PANTHER" id="PTHR38696:SF1">
    <property type="entry name" value="MEDIATOR OF RNA POLYMERASE II TRANSCRIPTION SUBUNIT 13"/>
    <property type="match status" value="1"/>
</dbReference>
<dbReference type="PANTHER" id="PTHR38696">
    <property type="entry name" value="MEDIATOR OF RNA POLYMERASE II TRANSCRIPTION SUBUNIT 13"/>
    <property type="match status" value="1"/>
</dbReference>
<feature type="transmembrane region" description="Helical" evidence="1">
    <location>
        <begin position="457"/>
        <end position="480"/>
    </location>
</feature>
<dbReference type="STRING" id="158441.A0A226F8B4"/>
<dbReference type="OrthoDB" id="8299140at2759"/>
<dbReference type="EMBL" id="LNIX01000001">
    <property type="protein sequence ID" value="OXA65096.1"/>
    <property type="molecule type" value="Genomic_DNA"/>
</dbReference>